<dbReference type="GeneID" id="71927568"/>
<keyword evidence="4" id="KW-1185">Reference proteome</keyword>
<dbReference type="Pfam" id="PF08530">
    <property type="entry name" value="PepX_C"/>
    <property type="match status" value="1"/>
</dbReference>
<dbReference type="InterPro" id="IPR000383">
    <property type="entry name" value="Xaa-Pro-like_dom"/>
</dbReference>
<evidence type="ECO:0000313" key="4">
    <source>
        <dbReference type="Proteomes" id="UP000831768"/>
    </source>
</evidence>
<dbReference type="SMART" id="SM00939">
    <property type="entry name" value="PepX_C"/>
    <property type="match status" value="1"/>
</dbReference>
<dbReference type="SUPFAM" id="SSF49785">
    <property type="entry name" value="Galactose-binding domain-like"/>
    <property type="match status" value="1"/>
</dbReference>
<dbReference type="KEGG" id="haad:MW046_05935"/>
<dbReference type="InterPro" id="IPR008979">
    <property type="entry name" value="Galactose-bd-like_sf"/>
</dbReference>
<gene>
    <name evidence="3" type="ORF">MW046_05935</name>
</gene>
<dbReference type="GO" id="GO:0016788">
    <property type="term" value="F:hydrolase activity, acting on ester bonds"/>
    <property type="evidence" value="ECO:0007669"/>
    <property type="project" value="UniProtKB-ARBA"/>
</dbReference>
<dbReference type="InterPro" id="IPR029058">
    <property type="entry name" value="AB_hydrolase_fold"/>
</dbReference>
<dbReference type="PROSITE" id="PS51318">
    <property type="entry name" value="TAT"/>
    <property type="match status" value="1"/>
</dbReference>
<dbReference type="InterPro" id="IPR050261">
    <property type="entry name" value="FrsA_esterase"/>
</dbReference>
<evidence type="ECO:0000259" key="2">
    <source>
        <dbReference type="SMART" id="SM00939"/>
    </source>
</evidence>
<keyword evidence="1 3" id="KW-0378">Hydrolase</keyword>
<evidence type="ECO:0000313" key="3">
    <source>
        <dbReference type="EMBL" id="UPM43981.1"/>
    </source>
</evidence>
<dbReference type="AlphaFoldDB" id="A0A8U0A445"/>
<protein>
    <submittedName>
        <fullName evidence="3">Alpha/beta hydrolase</fullName>
    </submittedName>
</protein>
<dbReference type="InterPro" id="IPR013736">
    <property type="entry name" value="Xaa-Pro_dipept_C"/>
</dbReference>
<dbReference type="Gene3D" id="2.60.120.260">
    <property type="entry name" value="Galactose-binding domain-like"/>
    <property type="match status" value="1"/>
</dbReference>
<dbReference type="Pfam" id="PF02129">
    <property type="entry name" value="Peptidase_S15"/>
    <property type="match status" value="1"/>
</dbReference>
<dbReference type="InterPro" id="IPR006311">
    <property type="entry name" value="TAT_signal"/>
</dbReference>
<dbReference type="SUPFAM" id="SSF53474">
    <property type="entry name" value="alpha/beta-Hydrolases"/>
    <property type="match status" value="1"/>
</dbReference>
<accession>A0A8U0A445</accession>
<proteinExistence type="predicted"/>
<dbReference type="RefSeq" id="WP_247994639.1">
    <property type="nucleotide sequence ID" value="NZ_CP096019.1"/>
</dbReference>
<dbReference type="EMBL" id="CP096019">
    <property type="protein sequence ID" value="UPM43981.1"/>
    <property type="molecule type" value="Genomic_DNA"/>
</dbReference>
<name>A0A8U0A445_9EURY</name>
<reference evidence="3" key="1">
    <citation type="submission" date="2022-04" db="EMBL/GenBank/DDBJ databases">
        <title>Halocatena sp. nov., isolated from a salt lake.</title>
        <authorList>
            <person name="Cui H.-L."/>
        </authorList>
    </citation>
    <scope>NUCLEOTIDE SEQUENCE</scope>
    <source>
        <strain evidence="3">AD-1</strain>
    </source>
</reference>
<dbReference type="GO" id="GO:0008239">
    <property type="term" value="F:dipeptidyl-peptidase activity"/>
    <property type="evidence" value="ECO:0007669"/>
    <property type="project" value="InterPro"/>
</dbReference>
<dbReference type="Proteomes" id="UP000831768">
    <property type="component" value="Chromosome"/>
</dbReference>
<dbReference type="PANTHER" id="PTHR22946">
    <property type="entry name" value="DIENELACTONE HYDROLASE DOMAIN-CONTAINING PROTEIN-RELATED"/>
    <property type="match status" value="1"/>
</dbReference>
<feature type="domain" description="Xaa-Pro dipeptidyl-peptidase C-terminal" evidence="2">
    <location>
        <begin position="330"/>
        <end position="523"/>
    </location>
</feature>
<organism evidence="3 4">
    <name type="scientific">Halocatena salina</name>
    <dbReference type="NCBI Taxonomy" id="2934340"/>
    <lineage>
        <taxon>Archaea</taxon>
        <taxon>Methanobacteriati</taxon>
        <taxon>Methanobacteriota</taxon>
        <taxon>Stenosarchaea group</taxon>
        <taxon>Halobacteria</taxon>
        <taxon>Halobacteriales</taxon>
        <taxon>Natronomonadaceae</taxon>
        <taxon>Halocatena</taxon>
    </lineage>
</organism>
<dbReference type="PANTHER" id="PTHR22946:SF9">
    <property type="entry name" value="POLYKETIDE TRANSFERASE AF380"/>
    <property type="match status" value="1"/>
</dbReference>
<sequence>MSHGNSYDVPHRAWTRRTFLTVVGGTALAAAGGTAAAGGDDFTTTDITIDSFDGTEIASTLYEPGDGSNDHPAMLLTHGYGGNRETVRSRAEMYARNGYVTLAYDSRGFGESGGWVGVNGPKEVKDAQTLITWLANRKNVRTDGPDDPRIGIDGTSYGGGIQLNTAVAEALGDGVAESDDRLDALVPRWAWHDLTHSLAPNGVIKRNWALLLTLAGAGGSHLTGNDALDFIEGQSPKLYEILIEGLVENELSADATAYFDARSPSGDLGTITAPTLFIHGWHDTLFTPTELVRNADGLETNHRLVLTDGGHSLEAVTEADQERFLNAMAREWIDTHLRGDGQSDLPPVTFYERQSGTWQTADGVPPSHAAIRTLSVTAATDEKTTWVTNSVLPTSTSQLVPANTDAPGTSAAFDFSITESVELMGAPTLQLAVEPAGPETRLFAKLYHIDEDEQLIDNQVTPLLVEEAGITTTEIEMVPFQRRLEPGDTLRLTVSTTDAAFQSSRISVGATIHHSERYPSTLDVPVID</sequence>
<dbReference type="Gene3D" id="3.40.50.1820">
    <property type="entry name" value="alpha/beta hydrolase"/>
    <property type="match status" value="1"/>
</dbReference>
<evidence type="ECO:0000256" key="1">
    <source>
        <dbReference type="ARBA" id="ARBA00022801"/>
    </source>
</evidence>